<dbReference type="InterPro" id="IPR016167">
    <property type="entry name" value="FAD-bd_PCMH_sub1"/>
</dbReference>
<evidence type="ECO:0000256" key="1">
    <source>
        <dbReference type="ARBA" id="ARBA00005083"/>
    </source>
</evidence>
<dbReference type="InterPro" id="IPR016169">
    <property type="entry name" value="FAD-bd_PCMH_sub2"/>
</dbReference>
<dbReference type="InterPro" id="IPR036318">
    <property type="entry name" value="FAD-bd_PCMH-like_sf"/>
</dbReference>
<dbReference type="OrthoDB" id="610608at2759"/>
<dbReference type="InterPro" id="IPR016171">
    <property type="entry name" value="Vanillyl_alc_oxidase_C-sub2"/>
</dbReference>
<evidence type="ECO:0000313" key="6">
    <source>
        <dbReference type="EMBL" id="AYO43484.1"/>
    </source>
</evidence>
<evidence type="ECO:0000256" key="2">
    <source>
        <dbReference type="ARBA" id="ARBA00013136"/>
    </source>
</evidence>
<dbReference type="VEuPathDB" id="FungiDB:DNF11_2534"/>
<evidence type="ECO:0000313" key="7">
    <source>
        <dbReference type="Proteomes" id="UP000269793"/>
    </source>
</evidence>
<dbReference type="GO" id="GO:0003885">
    <property type="term" value="F:D-arabinono-1,4-lactone oxidase activity"/>
    <property type="evidence" value="ECO:0007669"/>
    <property type="project" value="UniProtKB-EC"/>
</dbReference>
<dbReference type="Gene3D" id="1.10.45.10">
    <property type="entry name" value="Vanillyl-alcohol Oxidase, Chain A, domain 4"/>
    <property type="match status" value="1"/>
</dbReference>
<gene>
    <name evidence="6" type="primary">GULO</name>
    <name evidence="6" type="ORF">DNF11_2534</name>
</gene>
<dbReference type="PANTHER" id="PTHR43762:SF1">
    <property type="entry name" value="D-ARABINONO-1,4-LACTONE OXIDASE"/>
    <property type="match status" value="1"/>
</dbReference>
<dbReference type="EMBL" id="CP033151">
    <property type="protein sequence ID" value="AYO43484.1"/>
    <property type="molecule type" value="Genomic_DNA"/>
</dbReference>
<dbReference type="UniPathway" id="UPA00771">
    <property type="reaction ID" value="UER00766"/>
</dbReference>
<organism evidence="6 7">
    <name type="scientific">Malassezia restricta (strain ATCC 96810 / NBRC 103918 / CBS 7877)</name>
    <name type="common">Seborrheic dermatitis infection agent</name>
    <dbReference type="NCBI Taxonomy" id="425264"/>
    <lineage>
        <taxon>Eukaryota</taxon>
        <taxon>Fungi</taxon>
        <taxon>Dikarya</taxon>
        <taxon>Basidiomycota</taxon>
        <taxon>Ustilaginomycotina</taxon>
        <taxon>Malasseziomycetes</taxon>
        <taxon>Malasseziales</taxon>
        <taxon>Malasseziaceae</taxon>
        <taxon>Malassezia</taxon>
    </lineage>
</organism>
<dbReference type="Gene3D" id="3.30.465.10">
    <property type="match status" value="1"/>
</dbReference>
<dbReference type="GO" id="GO:0016020">
    <property type="term" value="C:membrane"/>
    <property type="evidence" value="ECO:0007669"/>
    <property type="project" value="InterPro"/>
</dbReference>
<dbReference type="SUPFAM" id="SSF56176">
    <property type="entry name" value="FAD-binding/transporter-associated domain-like"/>
    <property type="match status" value="1"/>
</dbReference>
<dbReference type="STRING" id="425264.A0A3G2S5Y1"/>
<protein>
    <recommendedName>
        <fullName evidence="2">D-arabinono-1,4-lactone oxidase</fullName>
        <ecNumber evidence="2">1.1.3.37</ecNumber>
    </recommendedName>
    <alternativeName>
        <fullName evidence="4">L-galactono-gamma-lactone oxidase</fullName>
    </alternativeName>
</protein>
<dbReference type="InterPro" id="IPR016166">
    <property type="entry name" value="FAD-bd_PCMH"/>
</dbReference>
<dbReference type="InterPro" id="IPR007173">
    <property type="entry name" value="ALO_C"/>
</dbReference>
<dbReference type="PROSITE" id="PS51387">
    <property type="entry name" value="FAD_PCMH"/>
    <property type="match status" value="1"/>
</dbReference>
<dbReference type="Gene3D" id="3.30.43.10">
    <property type="entry name" value="Uridine Diphospho-n-acetylenolpyruvylglucosamine Reductase, domain 2"/>
    <property type="match status" value="1"/>
</dbReference>
<dbReference type="Pfam" id="PF04030">
    <property type="entry name" value="ALO"/>
    <property type="match status" value="1"/>
</dbReference>
<comment type="pathway">
    <text evidence="1">Cofactor biosynthesis; D-erythroascorbate biosynthesis; dehydro-D-arabinono-1,4-lactone from D-arabinose: step 2/2.</text>
</comment>
<feature type="domain" description="FAD-binding PCMH-type" evidence="5">
    <location>
        <begin position="72"/>
        <end position="245"/>
    </location>
</feature>
<dbReference type="Gene3D" id="3.30.70.2520">
    <property type="match status" value="1"/>
</dbReference>
<dbReference type="Pfam" id="PF01565">
    <property type="entry name" value="FAD_binding_4"/>
    <property type="match status" value="1"/>
</dbReference>
<evidence type="ECO:0000259" key="5">
    <source>
        <dbReference type="PROSITE" id="PS51387"/>
    </source>
</evidence>
<proteinExistence type="predicted"/>
<dbReference type="PANTHER" id="PTHR43762">
    <property type="entry name" value="L-GULONOLACTONE OXIDASE"/>
    <property type="match status" value="1"/>
</dbReference>
<dbReference type="Proteomes" id="UP000269793">
    <property type="component" value="Chromosome IV"/>
</dbReference>
<dbReference type="GO" id="GO:0071949">
    <property type="term" value="F:FAD binding"/>
    <property type="evidence" value="ECO:0007669"/>
    <property type="project" value="InterPro"/>
</dbReference>
<keyword evidence="7" id="KW-1185">Reference proteome</keyword>
<keyword evidence="3 6" id="KW-0560">Oxidoreductase</keyword>
<reference evidence="6 7" key="1">
    <citation type="submission" date="2018-10" db="EMBL/GenBank/DDBJ databases">
        <title>Complete genome sequence of Malassezia restricta CBS 7877.</title>
        <authorList>
            <person name="Morand S.C."/>
            <person name="Bertignac M."/>
            <person name="Iltis A."/>
            <person name="Kolder I."/>
            <person name="Pirovano W."/>
            <person name="Jourdain R."/>
            <person name="Clavaud C."/>
        </authorList>
    </citation>
    <scope>NUCLEOTIDE SEQUENCE [LARGE SCALE GENOMIC DNA]</scope>
    <source>
        <strain evidence="6 7">CBS 7877</strain>
    </source>
</reference>
<dbReference type="InterPro" id="IPR010031">
    <property type="entry name" value="FAD_lactone_oxidase-like"/>
</dbReference>
<evidence type="ECO:0000256" key="4">
    <source>
        <dbReference type="ARBA" id="ARBA00033418"/>
    </source>
</evidence>
<name>A0A3G2S5Y1_MALR7</name>
<dbReference type="GO" id="GO:0005739">
    <property type="term" value="C:mitochondrion"/>
    <property type="evidence" value="ECO:0007669"/>
    <property type="project" value="TreeGrafter"/>
</dbReference>
<dbReference type="InterPro" id="IPR006094">
    <property type="entry name" value="Oxid_FAD_bind_N"/>
</dbReference>
<dbReference type="EC" id="1.1.3.37" evidence="2"/>
<accession>A0A3G2S5Y1</accession>
<evidence type="ECO:0000256" key="3">
    <source>
        <dbReference type="ARBA" id="ARBA00023002"/>
    </source>
</evidence>
<dbReference type="AlphaFoldDB" id="A0A3G2S5Y1"/>
<sequence length="619" mass="68773">MKVAVHERQHPLGGMAQRFYRPPPEFAQASSNAVLEAIVEPVRVDSASPSAHLTNWARTFATDDASTDDGAFSQVTRHVFAPSSIEHVVAIVELARRHAMPTRAVGRRHSPSDLPFSLGWTVRTDELHGIVHLDTRKREVCVLAGTYIETLTASLAKHGFGFSNLGSISQQTIAGLISTASHGSGIHFPAMSAYVRALDVVCPLASGTQVVHCDRDERPDLFNASLCGLGATGVIVTVTLAIEPAFRLRQVCEDVPEDELLGAPDDASLLCAPDQLSVEPYDTFIEHPSWLGTMLAHGVPLPSPPTFTRAPTSKGPAHVYPFEPASAAPPALIPWHVASVQAHIESLVASAEHVRFLWSPHAHMITVDRASRTDERRTPSQTSRIAPPLIKALLFASRFHASLPAPVSRAAFALTHARAPPVPRNELDTPGGLRPVRTDTAISVRVDDAPRVFNFDCLCEQYTTEYAVPFEYTGAALVAIRAWLQEEHARPDGERIHFPIEVRFVDADGIWLSPSYGRRTCYIGLVQYRPYRWPVRYRRLFARFEALMRQFDGRPHWAKTHTAYRPELLTLYPHLSDWLRTVATYDPQRLLVNPYVARHLLDEHAAGRQGTFRRRRCRL</sequence>
<dbReference type="PIRSF" id="PIRSF000136">
    <property type="entry name" value="LGO_GLO"/>
    <property type="match status" value="1"/>
</dbReference>